<feature type="domain" description="Chitin-binding type-1" evidence="7">
    <location>
        <begin position="62"/>
        <end position="117"/>
    </location>
</feature>
<dbReference type="SUPFAM" id="SSF51445">
    <property type="entry name" value="(Trans)glycosidases"/>
    <property type="match status" value="1"/>
</dbReference>
<dbReference type="GO" id="GO:0006032">
    <property type="term" value="P:chitin catabolic process"/>
    <property type="evidence" value="ECO:0007669"/>
    <property type="project" value="TreeGrafter"/>
</dbReference>
<feature type="region of interest" description="Disordered" evidence="5">
    <location>
        <begin position="1033"/>
        <end position="1064"/>
    </location>
</feature>
<comment type="caution">
    <text evidence="4">Lacks conserved residue(s) required for the propagation of feature annotation.</text>
</comment>
<dbReference type="PANTHER" id="PTHR11177:SF389">
    <property type="entry name" value="CHITINASE"/>
    <property type="match status" value="1"/>
</dbReference>
<dbReference type="InterPro" id="IPR011583">
    <property type="entry name" value="Chitinase_II/V-like_cat"/>
</dbReference>
<dbReference type="SMART" id="SM00636">
    <property type="entry name" value="Glyco_18"/>
    <property type="match status" value="1"/>
</dbReference>
<evidence type="ECO:0000256" key="3">
    <source>
        <dbReference type="ARBA" id="ARBA00022669"/>
    </source>
</evidence>
<proteinExistence type="inferred from homology"/>
<evidence type="ECO:0000313" key="9">
    <source>
        <dbReference type="EMBL" id="EXK25265.1"/>
    </source>
</evidence>
<evidence type="ECO:0000256" key="1">
    <source>
        <dbReference type="ARBA" id="ARBA00008682"/>
    </source>
</evidence>
<dbReference type="InterPro" id="IPR036861">
    <property type="entry name" value="Endochitinase-like_sf"/>
</dbReference>
<dbReference type="PROSITE" id="PS50941">
    <property type="entry name" value="CHIT_BIND_I_2"/>
    <property type="match status" value="1"/>
</dbReference>
<protein>
    <recommendedName>
        <fullName evidence="2">chitinase</fullName>
        <ecNumber evidence="2">3.2.1.14</ecNumber>
    </recommendedName>
</protein>
<dbReference type="InterPro" id="IPR017853">
    <property type="entry name" value="GH"/>
</dbReference>
<dbReference type="InterPro" id="IPR001002">
    <property type="entry name" value="Chitin-bd_1"/>
</dbReference>
<dbReference type="InterPro" id="IPR029070">
    <property type="entry name" value="Chitinase_insertion_sf"/>
</dbReference>
<dbReference type="GO" id="GO:0008843">
    <property type="term" value="F:endochitinase activity"/>
    <property type="evidence" value="ECO:0007669"/>
    <property type="project" value="UniProtKB-EC"/>
</dbReference>
<dbReference type="Gene3D" id="3.10.50.10">
    <property type="match status" value="1"/>
</dbReference>
<feature type="domain" description="GH18" evidence="8">
    <location>
        <begin position="117"/>
        <end position="476"/>
    </location>
</feature>
<dbReference type="InterPro" id="IPR001223">
    <property type="entry name" value="Glyco_hydro18_cat"/>
</dbReference>
<gene>
    <name evidence="9" type="ORF">FOMG_18061</name>
</gene>
<keyword evidence="6" id="KW-0732">Signal</keyword>
<dbReference type="Gene3D" id="3.30.60.10">
    <property type="entry name" value="Endochitinase-like"/>
    <property type="match status" value="1"/>
</dbReference>
<accession>W9Z1I9</accession>
<dbReference type="InterPro" id="IPR018371">
    <property type="entry name" value="Chitin-binding_1_CS"/>
</dbReference>
<feature type="disulfide bond" evidence="4">
    <location>
        <begin position="85"/>
        <end position="99"/>
    </location>
</feature>
<name>W9Z1I9_FUSOX</name>
<dbReference type="GO" id="GO:0005576">
    <property type="term" value="C:extracellular region"/>
    <property type="evidence" value="ECO:0007669"/>
    <property type="project" value="TreeGrafter"/>
</dbReference>
<dbReference type="CDD" id="cd00035">
    <property type="entry name" value="ChtBD1"/>
    <property type="match status" value="1"/>
</dbReference>
<feature type="disulfide bond" evidence="4">
    <location>
        <begin position="80"/>
        <end position="92"/>
    </location>
</feature>
<dbReference type="EMBL" id="JH659412">
    <property type="protein sequence ID" value="EXK25265.1"/>
    <property type="molecule type" value="Genomic_DNA"/>
</dbReference>
<evidence type="ECO:0000259" key="7">
    <source>
        <dbReference type="PROSITE" id="PS50941"/>
    </source>
</evidence>
<dbReference type="Proteomes" id="UP000030703">
    <property type="component" value="Unassembled WGS sequence"/>
</dbReference>
<sequence length="1177" mass="132301">MRLSWATTAVALLLASTPFATADVFCDESVACEVGCCGSNNVCGTGPNYCSKAKCINSCEFKAECNPGNWPSQYFNSTKCPLNVCCSKFGFCGTTEEFCGKETVKRPSCSIASQSVKRVIGYYGSGGAYRSCNQMLPETFPQGIYTHIYFAFGNIDPTSFKVVPSDAGDVKLYSQLAALKSRDPGQELWLSIGGWTFSDKGSPTATTFSDLVNAPETRQNVFFAYLINFMQTWKFSGIDIDWEYPVDHDRNGRASDFKAYPKFLKRLKSALDDYKYGLSVTLPTSYWYLQHFDLKNIEPSVDWFNVMSYDLHGAWDIGNKWTGAFVGAHTNLTEIKSSLDLLWRNDVTPSKVVLGLSFYGRAVTLADPSCSEPGCPYLSAGDAGECSNEAGILFNNEISDLISEKKLRPKLYKDAAVKTIQWNDDQWVSYDDKDTWKLKANFLKSQCLSGVLVWAVDYDDSKHSYSKGLAAALGIKVDLKSDNDAPIKLPDKKDTSKDFCYFTNCGQTCPRGYTEIIRGDEDSQLMLDSSECDTGTQTLCCPKSSKVPKCRWRGHHDSGHCTIGCESGEVEVGTIRTGCSRSGWQSACCESTESTENWSKCAWTDTCVDKDDEKTCPPGYSSFVVNSREGWGGQRICPKGKRYNYCCSETPKAFKNCKWSGWEDNTPDTKRCTDSCPHGSTRIAEQQVDRRYGNLMPGHNEECFTGHESYCCAGEEDKDKDDQPTITYRDLNEREFDRHLQKFLEAPVCPAAWDDEYTISDPIFARDLLLGRATDMGPTLGPLQIELTDLIASEEPSKSKIRIWETRTYQAGYGSTAANISTLRNMMYQGTWSGRPAYSPTLLAERTLCDLAYSRLGTENVDIASRSLCTIPYDVSSGPLKRRHRLQRRKLDEMIMEDRSDTGQPSVRFVLEGILNGDLSLHYLRWLNPRSSRDIILEAAFWIGPVPGRRPATEELRENARQYRDTGHADPVDRWVVFHFHIRLDRHTFMGDQPAWYPGVRTFTMYHSQGTMRPGAQTQGHRVHNRVEYRYSTTVGGPTDPNTRNNQAANSGMRNFNERSEPLSCPEDRGGMRWYMGFDYAAAGRIAEISASNDRARYAHLVNRFGVWLHRLGTFDTIHLQRLWPYVEENPIDPDWGTTPFDAHARLRPVDGAYDLNYLPGASGGTPRDVGRADQWE</sequence>
<dbReference type="Pfam" id="PF00187">
    <property type="entry name" value="Chitin_bind_1"/>
    <property type="match status" value="1"/>
</dbReference>
<evidence type="ECO:0000256" key="2">
    <source>
        <dbReference type="ARBA" id="ARBA00012729"/>
    </source>
</evidence>
<dbReference type="PROSITE" id="PS51910">
    <property type="entry name" value="GH18_2"/>
    <property type="match status" value="1"/>
</dbReference>
<dbReference type="InterPro" id="IPR050314">
    <property type="entry name" value="Glycosyl_Hydrlase_18"/>
</dbReference>
<reference evidence="9" key="2">
    <citation type="submission" date="2012-05" db="EMBL/GenBank/DDBJ databases">
        <title>Annotation of the Genome Sequence of Fusarium oxysporum f. sp. melonis 26406.</title>
        <authorList>
            <consortium name="The Broad Institute Genomics Platform"/>
            <person name="Ma L.-J."/>
            <person name="Corby-Kistler H."/>
            <person name="Broz K."/>
            <person name="Gale L.R."/>
            <person name="Jonkers W."/>
            <person name="O'Donnell K."/>
            <person name="Ploetz R."/>
            <person name="Steinberg C."/>
            <person name="Schwartz D.C."/>
            <person name="VanEtten H."/>
            <person name="Zhou S."/>
            <person name="Young S.K."/>
            <person name="Zeng Q."/>
            <person name="Gargeya S."/>
            <person name="Fitzgerald M."/>
            <person name="Abouelleil A."/>
            <person name="Alvarado L."/>
            <person name="Chapman S.B."/>
            <person name="Gainer-Dewar J."/>
            <person name="Goldberg J."/>
            <person name="Griggs A."/>
            <person name="Gujja S."/>
            <person name="Hansen M."/>
            <person name="Howarth C."/>
            <person name="Imamovic A."/>
            <person name="Ireland A."/>
            <person name="Larimer J."/>
            <person name="McCowan C."/>
            <person name="Murphy C."/>
            <person name="Pearson M."/>
            <person name="Poon T.W."/>
            <person name="Priest M."/>
            <person name="Roberts A."/>
            <person name="Saif S."/>
            <person name="Shea T."/>
            <person name="Sykes S."/>
            <person name="Wortman J."/>
            <person name="Nusbaum C."/>
            <person name="Birren B."/>
        </authorList>
    </citation>
    <scope>NUCLEOTIDE SEQUENCE</scope>
    <source>
        <strain evidence="9">26406</strain>
    </source>
</reference>
<dbReference type="VEuPathDB" id="FungiDB:FOMG_18061"/>
<dbReference type="PANTHER" id="PTHR11177">
    <property type="entry name" value="CHITINASE"/>
    <property type="match status" value="1"/>
</dbReference>
<dbReference type="AlphaFoldDB" id="W9Z1I9"/>
<comment type="similarity">
    <text evidence="1">Belongs to the glycosyl hydrolase 18 family. Chitinase class V subfamily.</text>
</comment>
<evidence type="ECO:0000256" key="4">
    <source>
        <dbReference type="PROSITE-ProRule" id="PRU00261"/>
    </source>
</evidence>
<dbReference type="Pfam" id="PF00704">
    <property type="entry name" value="Glyco_hydro_18"/>
    <property type="match status" value="1"/>
</dbReference>
<dbReference type="GO" id="GO:0005975">
    <property type="term" value="P:carbohydrate metabolic process"/>
    <property type="evidence" value="ECO:0007669"/>
    <property type="project" value="InterPro"/>
</dbReference>
<dbReference type="HOGENOM" id="CLU_001837_1_0_1"/>
<dbReference type="SUPFAM" id="SSF54556">
    <property type="entry name" value="Chitinase insertion domain"/>
    <property type="match status" value="1"/>
</dbReference>
<keyword evidence="4" id="KW-1015">Disulfide bond</keyword>
<dbReference type="SMART" id="SM00270">
    <property type="entry name" value="ChtBD1"/>
    <property type="match status" value="1"/>
</dbReference>
<dbReference type="GO" id="GO:0008061">
    <property type="term" value="F:chitin binding"/>
    <property type="evidence" value="ECO:0007669"/>
    <property type="project" value="UniProtKB-UniRule"/>
</dbReference>
<evidence type="ECO:0000259" key="8">
    <source>
        <dbReference type="PROSITE" id="PS51910"/>
    </source>
</evidence>
<feature type="signal peptide" evidence="6">
    <location>
        <begin position="1"/>
        <end position="22"/>
    </location>
</feature>
<evidence type="ECO:0000256" key="5">
    <source>
        <dbReference type="SAM" id="MobiDB-lite"/>
    </source>
</evidence>
<dbReference type="SUPFAM" id="SSF57016">
    <property type="entry name" value="Plant lectins/antimicrobial peptides"/>
    <property type="match status" value="1"/>
</dbReference>
<evidence type="ECO:0000256" key="6">
    <source>
        <dbReference type="SAM" id="SignalP"/>
    </source>
</evidence>
<reference evidence="9" key="1">
    <citation type="submission" date="2012-04" db="EMBL/GenBank/DDBJ databases">
        <title>The Genome Sequence of Fusarium oxysporum melonis.</title>
        <authorList>
            <consortium name="The Broad Institute Genome Sequencing Platform"/>
            <person name="Ma L.-J."/>
            <person name="Gale L.R."/>
            <person name="Schwartz D.C."/>
            <person name="Zhou S."/>
            <person name="Corby-Kistler H."/>
            <person name="Young S.K."/>
            <person name="Zeng Q."/>
            <person name="Gargeya S."/>
            <person name="Fitzgerald M."/>
            <person name="Haas B."/>
            <person name="Abouelleil A."/>
            <person name="Alvarado L."/>
            <person name="Arachchi H.M."/>
            <person name="Berlin A."/>
            <person name="Brown A."/>
            <person name="Chapman S.B."/>
            <person name="Chen Z."/>
            <person name="Dunbar C."/>
            <person name="Freedman E."/>
            <person name="Gearin G."/>
            <person name="Goldberg J."/>
            <person name="Griggs A."/>
            <person name="Gujja S."/>
            <person name="Heiman D."/>
            <person name="Howarth C."/>
            <person name="Larson L."/>
            <person name="Lui A."/>
            <person name="MacDonald P.J.P."/>
            <person name="Montmayeur A."/>
            <person name="Murphy C."/>
            <person name="Neiman D."/>
            <person name="Pearson M."/>
            <person name="Priest M."/>
            <person name="Roberts A."/>
            <person name="Saif S."/>
            <person name="Shea T."/>
            <person name="Shenoy N."/>
            <person name="Sisk P."/>
            <person name="Stolte C."/>
            <person name="Sykes S."/>
            <person name="Wortman J."/>
            <person name="Nusbaum C."/>
            <person name="Birren B."/>
        </authorList>
    </citation>
    <scope>NUCLEOTIDE SEQUENCE</scope>
    <source>
        <strain evidence="9">26406</strain>
    </source>
</reference>
<keyword evidence="3 4" id="KW-0147">Chitin-binding</keyword>
<feature type="chain" id="PRO_5004933207" description="chitinase" evidence="6">
    <location>
        <begin position="23"/>
        <end position="1177"/>
    </location>
</feature>
<organism evidence="9">
    <name type="scientific">Fusarium oxysporum f. sp. melonis 26406</name>
    <dbReference type="NCBI Taxonomy" id="1089452"/>
    <lineage>
        <taxon>Eukaryota</taxon>
        <taxon>Fungi</taxon>
        <taxon>Dikarya</taxon>
        <taxon>Ascomycota</taxon>
        <taxon>Pezizomycotina</taxon>
        <taxon>Sordariomycetes</taxon>
        <taxon>Hypocreomycetidae</taxon>
        <taxon>Hypocreales</taxon>
        <taxon>Nectriaceae</taxon>
        <taxon>Fusarium</taxon>
        <taxon>Fusarium oxysporum species complex</taxon>
    </lineage>
</organism>
<dbReference type="Gene3D" id="3.20.20.80">
    <property type="entry name" value="Glycosidases"/>
    <property type="match status" value="1"/>
</dbReference>
<dbReference type="OrthoDB" id="73875at2759"/>
<dbReference type="EC" id="3.2.1.14" evidence="2"/>
<feature type="compositionally biased region" description="Polar residues" evidence="5">
    <location>
        <begin position="1033"/>
        <end position="1054"/>
    </location>
</feature>
<dbReference type="PROSITE" id="PS00026">
    <property type="entry name" value="CHIT_BIND_I_1"/>
    <property type="match status" value="1"/>
</dbReference>